<keyword evidence="3" id="KW-1003">Cell membrane</keyword>
<dbReference type="CDD" id="cd06261">
    <property type="entry name" value="TM_PBP2"/>
    <property type="match status" value="1"/>
</dbReference>
<feature type="transmembrane region" description="Helical" evidence="8">
    <location>
        <begin position="156"/>
        <end position="179"/>
    </location>
</feature>
<feature type="transmembrane region" description="Helical" evidence="8">
    <location>
        <begin position="114"/>
        <end position="136"/>
    </location>
</feature>
<keyword evidence="5 8" id="KW-0812">Transmembrane</keyword>
<evidence type="ECO:0000256" key="5">
    <source>
        <dbReference type="ARBA" id="ARBA00022692"/>
    </source>
</evidence>
<evidence type="ECO:0000256" key="8">
    <source>
        <dbReference type="RuleBase" id="RU363032"/>
    </source>
</evidence>
<evidence type="ECO:0000259" key="9">
    <source>
        <dbReference type="PROSITE" id="PS50928"/>
    </source>
</evidence>
<accession>A0A8G2EYP1</accession>
<keyword evidence="7 8" id="KW-0472">Membrane</keyword>
<organism evidence="10 11">
    <name type="scientific">Thalassobaculum litoreum DSM 18839</name>
    <dbReference type="NCBI Taxonomy" id="1123362"/>
    <lineage>
        <taxon>Bacteria</taxon>
        <taxon>Pseudomonadati</taxon>
        <taxon>Pseudomonadota</taxon>
        <taxon>Alphaproteobacteria</taxon>
        <taxon>Rhodospirillales</taxon>
        <taxon>Thalassobaculaceae</taxon>
        <taxon>Thalassobaculum</taxon>
    </lineage>
</organism>
<dbReference type="GO" id="GO:0005886">
    <property type="term" value="C:plasma membrane"/>
    <property type="evidence" value="ECO:0007669"/>
    <property type="project" value="UniProtKB-SubCell"/>
</dbReference>
<dbReference type="Pfam" id="PF00528">
    <property type="entry name" value="BPD_transp_1"/>
    <property type="match status" value="1"/>
</dbReference>
<dbReference type="PANTHER" id="PTHR43357">
    <property type="entry name" value="INNER MEMBRANE ABC TRANSPORTER PERMEASE PROTEIN YDCV"/>
    <property type="match status" value="1"/>
</dbReference>
<dbReference type="PANTHER" id="PTHR43357:SF4">
    <property type="entry name" value="INNER MEMBRANE ABC TRANSPORTER PERMEASE PROTEIN YDCV"/>
    <property type="match status" value="1"/>
</dbReference>
<name>A0A8G2EYP1_9PROT</name>
<proteinExistence type="inferred from homology"/>
<keyword evidence="2 8" id="KW-0813">Transport</keyword>
<protein>
    <submittedName>
        <fullName evidence="10">Putative spermidine/putrescine transport system permease protein</fullName>
    </submittedName>
</protein>
<evidence type="ECO:0000313" key="10">
    <source>
        <dbReference type="EMBL" id="SDF88767.1"/>
    </source>
</evidence>
<dbReference type="InterPro" id="IPR035906">
    <property type="entry name" value="MetI-like_sf"/>
</dbReference>
<evidence type="ECO:0000256" key="6">
    <source>
        <dbReference type="ARBA" id="ARBA00022989"/>
    </source>
</evidence>
<sequence length="287" mass="31701">MAIPSYAGPLERVWYYLYRLICAAIFFFLIVPILVIIPLSFNAEPYFTFTPEMLRFEAEAFSLRWYADIVNNEQWLHSIKNSFIIGIASTLVATSLGTLAALGLSRAELPAKSLLMGILISPMIVPLIITAAAMFFFYSAPFGSDFALAQTYTGVILAHAALGTPFVVITVTATLVGFDKNLIRASNSMGADMPTTFFKVIMPLILPGVISGALFAFVTSFDEVVVVLFMAGFEQRTIPRQMWAGIREQISPTILAVATLLIIISTMLLATIELLRRRNEKMRGVTY</sequence>
<evidence type="ECO:0000256" key="3">
    <source>
        <dbReference type="ARBA" id="ARBA00022475"/>
    </source>
</evidence>
<dbReference type="AlphaFoldDB" id="A0A8G2EYP1"/>
<dbReference type="Proteomes" id="UP000198615">
    <property type="component" value="Unassembled WGS sequence"/>
</dbReference>
<feature type="transmembrane region" description="Helical" evidence="8">
    <location>
        <begin position="253"/>
        <end position="275"/>
    </location>
</feature>
<keyword evidence="4" id="KW-0997">Cell inner membrane</keyword>
<feature type="domain" description="ABC transmembrane type-1" evidence="9">
    <location>
        <begin position="79"/>
        <end position="273"/>
    </location>
</feature>
<keyword evidence="11" id="KW-1185">Reference proteome</keyword>
<dbReference type="EMBL" id="FNBW01000007">
    <property type="protein sequence ID" value="SDF88767.1"/>
    <property type="molecule type" value="Genomic_DNA"/>
</dbReference>
<keyword evidence="6 8" id="KW-1133">Transmembrane helix</keyword>
<comment type="subcellular location">
    <subcellularLocation>
        <location evidence="1">Cell inner membrane</location>
        <topology evidence="1">Multi-pass membrane protein</topology>
    </subcellularLocation>
    <subcellularLocation>
        <location evidence="8">Cell membrane</location>
        <topology evidence="8">Multi-pass membrane protein</topology>
    </subcellularLocation>
</comment>
<evidence type="ECO:0000313" key="11">
    <source>
        <dbReference type="Proteomes" id="UP000198615"/>
    </source>
</evidence>
<gene>
    <name evidence="10" type="ORF">SAMN05660686_02693</name>
</gene>
<feature type="transmembrane region" description="Helical" evidence="8">
    <location>
        <begin position="83"/>
        <end position="102"/>
    </location>
</feature>
<dbReference type="SUPFAM" id="SSF161098">
    <property type="entry name" value="MetI-like"/>
    <property type="match status" value="1"/>
</dbReference>
<dbReference type="RefSeq" id="WP_028794166.1">
    <property type="nucleotide sequence ID" value="NZ_FNBW01000007.1"/>
</dbReference>
<evidence type="ECO:0000256" key="2">
    <source>
        <dbReference type="ARBA" id="ARBA00022448"/>
    </source>
</evidence>
<dbReference type="PROSITE" id="PS50928">
    <property type="entry name" value="ABC_TM1"/>
    <property type="match status" value="1"/>
</dbReference>
<evidence type="ECO:0000256" key="1">
    <source>
        <dbReference type="ARBA" id="ARBA00004429"/>
    </source>
</evidence>
<comment type="caution">
    <text evidence="10">The sequence shown here is derived from an EMBL/GenBank/DDBJ whole genome shotgun (WGS) entry which is preliminary data.</text>
</comment>
<feature type="transmembrane region" description="Helical" evidence="8">
    <location>
        <begin position="200"/>
        <end position="233"/>
    </location>
</feature>
<dbReference type="Gene3D" id="1.10.3720.10">
    <property type="entry name" value="MetI-like"/>
    <property type="match status" value="1"/>
</dbReference>
<dbReference type="InterPro" id="IPR000515">
    <property type="entry name" value="MetI-like"/>
</dbReference>
<reference evidence="10 11" key="1">
    <citation type="submission" date="2016-10" db="EMBL/GenBank/DDBJ databases">
        <authorList>
            <person name="Varghese N."/>
            <person name="Submissions S."/>
        </authorList>
    </citation>
    <scope>NUCLEOTIDE SEQUENCE [LARGE SCALE GENOMIC DNA]</scope>
    <source>
        <strain evidence="10 11">DSM 18839</strain>
    </source>
</reference>
<dbReference type="OrthoDB" id="9782004at2"/>
<evidence type="ECO:0000256" key="7">
    <source>
        <dbReference type="ARBA" id="ARBA00023136"/>
    </source>
</evidence>
<feature type="transmembrane region" description="Helical" evidence="8">
    <location>
        <begin position="20"/>
        <end position="41"/>
    </location>
</feature>
<comment type="similarity">
    <text evidence="8">Belongs to the binding-protein-dependent transport system permease family.</text>
</comment>
<dbReference type="GO" id="GO:0055085">
    <property type="term" value="P:transmembrane transport"/>
    <property type="evidence" value="ECO:0007669"/>
    <property type="project" value="InterPro"/>
</dbReference>
<evidence type="ECO:0000256" key="4">
    <source>
        <dbReference type="ARBA" id="ARBA00022519"/>
    </source>
</evidence>